<evidence type="ECO:0000256" key="4">
    <source>
        <dbReference type="ARBA" id="ARBA00022496"/>
    </source>
</evidence>
<dbReference type="Pfam" id="PF00593">
    <property type="entry name" value="TonB_dep_Rec_b-barrel"/>
    <property type="match status" value="1"/>
</dbReference>
<reference evidence="17 18" key="1">
    <citation type="submission" date="2019-11" db="EMBL/GenBank/DDBJ databases">
        <title>Comparative genomics of hydrocarbon-degrading Desulfosarcina strains.</title>
        <authorList>
            <person name="Watanabe M."/>
            <person name="Kojima H."/>
            <person name="Fukui M."/>
        </authorList>
    </citation>
    <scope>NUCLEOTIDE SEQUENCE [LARGE SCALE GENOMIC DNA]</scope>
    <source>
        <strain evidence="17 18">28bB2T</strain>
    </source>
</reference>
<organism evidence="17 18">
    <name type="scientific">Desulfosarcina ovata subsp. sediminis</name>
    <dbReference type="NCBI Taxonomy" id="885957"/>
    <lineage>
        <taxon>Bacteria</taxon>
        <taxon>Pseudomonadati</taxon>
        <taxon>Thermodesulfobacteriota</taxon>
        <taxon>Desulfobacteria</taxon>
        <taxon>Desulfobacterales</taxon>
        <taxon>Desulfosarcinaceae</taxon>
        <taxon>Desulfosarcina</taxon>
    </lineage>
</organism>
<dbReference type="InterPro" id="IPR000531">
    <property type="entry name" value="Beta-barrel_TonB"/>
</dbReference>
<dbReference type="PANTHER" id="PTHR32552">
    <property type="entry name" value="FERRICHROME IRON RECEPTOR-RELATED"/>
    <property type="match status" value="1"/>
</dbReference>
<evidence type="ECO:0000256" key="11">
    <source>
        <dbReference type="ARBA" id="ARBA00023237"/>
    </source>
</evidence>
<dbReference type="SUPFAM" id="SSF56935">
    <property type="entry name" value="Porins"/>
    <property type="match status" value="1"/>
</dbReference>
<feature type="chain" id="PRO_5028025706" evidence="14">
    <location>
        <begin position="23"/>
        <end position="736"/>
    </location>
</feature>
<keyword evidence="2 12" id="KW-0813">Transport</keyword>
<feature type="domain" description="TonB-dependent receptor-like beta-barrel" evidence="15">
    <location>
        <begin position="245"/>
        <end position="698"/>
    </location>
</feature>
<comment type="subcellular location">
    <subcellularLocation>
        <location evidence="1 12">Cell outer membrane</location>
        <topology evidence="1 12">Multi-pass membrane protein</topology>
    </subcellularLocation>
</comment>
<evidence type="ECO:0000256" key="9">
    <source>
        <dbReference type="ARBA" id="ARBA00023077"/>
    </source>
</evidence>
<dbReference type="AlphaFoldDB" id="A0A5K7ZNU0"/>
<evidence type="ECO:0000259" key="15">
    <source>
        <dbReference type="Pfam" id="PF00593"/>
    </source>
</evidence>
<dbReference type="PANTHER" id="PTHR32552:SF68">
    <property type="entry name" value="FERRICHROME OUTER MEMBRANE TRANSPORTER_PHAGE RECEPTOR"/>
    <property type="match status" value="1"/>
</dbReference>
<dbReference type="InterPro" id="IPR039426">
    <property type="entry name" value="TonB-dep_rcpt-like"/>
</dbReference>
<accession>A0A5K7ZNU0</accession>
<evidence type="ECO:0000313" key="18">
    <source>
        <dbReference type="Proteomes" id="UP000425960"/>
    </source>
</evidence>
<keyword evidence="8" id="KW-0406">Ion transport</keyword>
<evidence type="ECO:0000256" key="5">
    <source>
        <dbReference type="ARBA" id="ARBA00022692"/>
    </source>
</evidence>
<feature type="signal peptide" evidence="14">
    <location>
        <begin position="1"/>
        <end position="22"/>
    </location>
</feature>
<dbReference type="Proteomes" id="UP000425960">
    <property type="component" value="Chromosome"/>
</dbReference>
<sequence length="736" mass="82584">MKRTICFVTMGVLLLFPTVAMAEEPVTLESIVVREKKLVKPTKQTNDTVYTGSEIIREGIDAQGAKAAVSVYEAVNILPGVSVESIDPFGLAAEQKNIRIRGVRGFLGAMTVAGIPNYGGNPMGPREYLYDMENFESIAVYKGAVPADLGTGVGARGGAIELRPLWPEETWGVKFGQGIGENAYSRTFLRLDSGALPVVSTRLSVSGSYTDAEKWKGPGDLGPRKNANIMLSQPINDRDTIQLWFNLNDLDQNLYKPLTYDEVKDLGDNYDNDYNGSLTGIASQDINYFDYNRGNYRNRDFLSVIPISFTDAFKLTVKPYYSKEDTDILGGTTVSGNYVVQRRMRDIERYGLISQLDYRFDWLTASLGYWFEDSDMVISQKYYNVATHAFAGYGMVMENEDDGIVHSPYLKLAGSTGPLDWQAGLKYFHYTDPASQGYTASAPDYQLVKASDLYRQEKTYDELLPTVGVNCHIGDDIELFASYGRNQIRPYAYVPLVNVYNKNRAAFQAAGVTLDDMFSGYDMETSDNIELGARFRLSWMEIMPTFFYTKHKNLLTTVHDPRIGTTGVNYYQNVGEATGYGVELETNFFLGDHVTFFFNPTYTSLTYDEDLTYAGATMDTEDNQVVDTPEWMFKTGLILRWRNFEVVPMLSYLDDRYGDAENTEEVDNYVVANLKVGYTLKDFAFCKSLKVSLELINLFDEEYVSLINAMDDSRSGSTSYYAGAPFTSLLSVSLEI</sequence>
<dbReference type="Pfam" id="PF07715">
    <property type="entry name" value="Plug"/>
    <property type="match status" value="1"/>
</dbReference>
<comment type="similarity">
    <text evidence="12 13">Belongs to the TonB-dependent receptor family.</text>
</comment>
<evidence type="ECO:0000256" key="8">
    <source>
        <dbReference type="ARBA" id="ARBA00023065"/>
    </source>
</evidence>
<evidence type="ECO:0000259" key="16">
    <source>
        <dbReference type="Pfam" id="PF07715"/>
    </source>
</evidence>
<evidence type="ECO:0000256" key="10">
    <source>
        <dbReference type="ARBA" id="ARBA00023136"/>
    </source>
</evidence>
<dbReference type="RefSeq" id="WP_155310688.1">
    <property type="nucleotide sequence ID" value="NZ_AP021876.1"/>
</dbReference>
<keyword evidence="3 12" id="KW-1134">Transmembrane beta strand</keyword>
<evidence type="ECO:0000256" key="14">
    <source>
        <dbReference type="SAM" id="SignalP"/>
    </source>
</evidence>
<evidence type="ECO:0000256" key="12">
    <source>
        <dbReference type="PROSITE-ProRule" id="PRU01360"/>
    </source>
</evidence>
<dbReference type="GO" id="GO:0015344">
    <property type="term" value="F:siderophore uptake transmembrane transporter activity"/>
    <property type="evidence" value="ECO:0007669"/>
    <property type="project" value="TreeGrafter"/>
</dbReference>
<evidence type="ECO:0000256" key="13">
    <source>
        <dbReference type="RuleBase" id="RU003357"/>
    </source>
</evidence>
<keyword evidence="10 12" id="KW-0472">Membrane</keyword>
<dbReference type="InterPro" id="IPR012910">
    <property type="entry name" value="Plug_dom"/>
</dbReference>
<proteinExistence type="inferred from homology"/>
<keyword evidence="4" id="KW-0410">Iron transport</keyword>
<evidence type="ECO:0000256" key="6">
    <source>
        <dbReference type="ARBA" id="ARBA00022729"/>
    </source>
</evidence>
<dbReference type="InterPro" id="IPR036942">
    <property type="entry name" value="Beta-barrel_TonB_sf"/>
</dbReference>
<keyword evidence="11 12" id="KW-0998">Cell outer membrane</keyword>
<keyword evidence="5 12" id="KW-0812">Transmembrane</keyword>
<evidence type="ECO:0000256" key="3">
    <source>
        <dbReference type="ARBA" id="ARBA00022452"/>
    </source>
</evidence>
<dbReference type="EMBL" id="AP021876">
    <property type="protein sequence ID" value="BBO82285.1"/>
    <property type="molecule type" value="Genomic_DNA"/>
</dbReference>
<keyword evidence="17" id="KW-0675">Receptor</keyword>
<dbReference type="Gene3D" id="2.40.170.20">
    <property type="entry name" value="TonB-dependent receptor, beta-barrel domain"/>
    <property type="match status" value="1"/>
</dbReference>
<evidence type="ECO:0000256" key="7">
    <source>
        <dbReference type="ARBA" id="ARBA00023004"/>
    </source>
</evidence>
<dbReference type="KEGG" id="dov:DSCO28_28510"/>
<evidence type="ECO:0000256" key="2">
    <source>
        <dbReference type="ARBA" id="ARBA00022448"/>
    </source>
</evidence>
<keyword evidence="6 14" id="KW-0732">Signal</keyword>
<name>A0A5K7ZNU0_9BACT</name>
<gene>
    <name evidence="17" type="ORF">DSCO28_28510</name>
</gene>
<dbReference type="Gene3D" id="2.170.130.10">
    <property type="entry name" value="TonB-dependent receptor, plug domain"/>
    <property type="match status" value="1"/>
</dbReference>
<keyword evidence="9 13" id="KW-0798">TonB box</keyword>
<dbReference type="PROSITE" id="PS52016">
    <property type="entry name" value="TONB_DEPENDENT_REC_3"/>
    <property type="match status" value="1"/>
</dbReference>
<dbReference type="InterPro" id="IPR037066">
    <property type="entry name" value="Plug_dom_sf"/>
</dbReference>
<feature type="domain" description="TonB-dependent receptor plug" evidence="16">
    <location>
        <begin position="66"/>
        <end position="152"/>
    </location>
</feature>
<protein>
    <submittedName>
        <fullName evidence="17">TonB-dependent receptor</fullName>
    </submittedName>
</protein>
<keyword evidence="7" id="KW-0408">Iron</keyword>
<evidence type="ECO:0000313" key="17">
    <source>
        <dbReference type="EMBL" id="BBO82285.1"/>
    </source>
</evidence>
<dbReference type="GO" id="GO:0009279">
    <property type="term" value="C:cell outer membrane"/>
    <property type="evidence" value="ECO:0007669"/>
    <property type="project" value="UniProtKB-SubCell"/>
</dbReference>
<evidence type="ECO:0000256" key="1">
    <source>
        <dbReference type="ARBA" id="ARBA00004571"/>
    </source>
</evidence>